<evidence type="ECO:0000313" key="3">
    <source>
        <dbReference type="EMBL" id="PWV64857.1"/>
    </source>
</evidence>
<keyword evidence="1" id="KW-0963">Cytoplasm</keyword>
<dbReference type="AlphaFoldDB" id="A0A317N3X0"/>
<protein>
    <recommendedName>
        <fullName evidence="1">Ubiquinone biosynthesis accessory factor UbiJ</fullName>
    </recommendedName>
</protein>
<evidence type="ECO:0000256" key="1">
    <source>
        <dbReference type="HAMAP-Rule" id="MF_02215"/>
    </source>
</evidence>
<feature type="domain" description="SCP2" evidence="2">
    <location>
        <begin position="16"/>
        <end position="109"/>
    </location>
</feature>
<proteinExistence type="inferred from homology"/>
<dbReference type="InterPro" id="IPR003033">
    <property type="entry name" value="SCP2_sterol-bd_dom"/>
</dbReference>
<dbReference type="PANTHER" id="PTHR38693">
    <property type="entry name" value="UBIQUINONE BIOSYNTHESIS PROTEIN UBIJ"/>
    <property type="match status" value="1"/>
</dbReference>
<dbReference type="Proteomes" id="UP000246569">
    <property type="component" value="Unassembled WGS sequence"/>
</dbReference>
<dbReference type="PANTHER" id="PTHR38693:SF1">
    <property type="entry name" value="UBIQUINONE BIOSYNTHESIS ACCESSORY FACTOR UBIJ"/>
    <property type="match status" value="1"/>
</dbReference>
<dbReference type="InterPro" id="IPR038989">
    <property type="entry name" value="UbiJ"/>
</dbReference>
<gene>
    <name evidence="1" type="primary">ubiJ</name>
    <name evidence="3" type="ORF">C7443_102511</name>
</gene>
<dbReference type="Pfam" id="PF02036">
    <property type="entry name" value="SCP2"/>
    <property type="match status" value="1"/>
</dbReference>
<organism evidence="3 4">
    <name type="scientific">Plasticicumulans acidivorans</name>
    <dbReference type="NCBI Taxonomy" id="886464"/>
    <lineage>
        <taxon>Bacteria</taxon>
        <taxon>Pseudomonadati</taxon>
        <taxon>Pseudomonadota</taxon>
        <taxon>Gammaproteobacteria</taxon>
        <taxon>Candidatus Competibacteraceae</taxon>
        <taxon>Plasticicumulans</taxon>
    </lineage>
</organism>
<dbReference type="EMBL" id="QGTJ01000002">
    <property type="protein sequence ID" value="PWV64857.1"/>
    <property type="molecule type" value="Genomic_DNA"/>
</dbReference>
<dbReference type="OrthoDB" id="9796077at2"/>
<keyword evidence="4" id="KW-1185">Reference proteome</keyword>
<dbReference type="GO" id="GO:0005737">
    <property type="term" value="C:cytoplasm"/>
    <property type="evidence" value="ECO:0007669"/>
    <property type="project" value="UniProtKB-SubCell"/>
</dbReference>
<dbReference type="GO" id="GO:0006744">
    <property type="term" value="P:ubiquinone biosynthetic process"/>
    <property type="evidence" value="ECO:0007669"/>
    <property type="project" value="UniProtKB-UniRule"/>
</dbReference>
<sequence length="203" mass="21983">MSTPSILCAASLESALNHLLKLDADTPARLARLNGAVIGIELTGPNLCLFLLPGQHDVQVVDEYAGVPAVLVRGTPASFLLLARGAAPEAAGIEMVGDPLVAQSLQQLVRQLHPDWEEELSRLVGDVAAHQLGRAARGLRDWLRQARDTLLTDTAEYLHEESRALPDAGHTGALLDDVDTLRSDVDRLEARIRRLETRLGLSR</sequence>
<dbReference type="HAMAP" id="MF_02215">
    <property type="entry name" value="UbiJ"/>
    <property type="match status" value="1"/>
</dbReference>
<dbReference type="RefSeq" id="WP_110017480.1">
    <property type="nucleotide sequence ID" value="NZ_QGTJ01000002.1"/>
</dbReference>
<dbReference type="UniPathway" id="UPA00232"/>
<keyword evidence="3" id="KW-0830">Ubiquinone</keyword>
<keyword evidence="1" id="KW-0831">Ubiquinone biosynthesis</keyword>
<name>A0A317N3X0_9GAMM</name>
<comment type="subcellular location">
    <subcellularLocation>
        <location evidence="1">Cytoplasm</location>
    </subcellularLocation>
</comment>
<comment type="pathway">
    <text evidence="1">Cofactor biosynthesis; ubiquinone biosynthesis.</text>
</comment>
<evidence type="ECO:0000259" key="2">
    <source>
        <dbReference type="Pfam" id="PF02036"/>
    </source>
</evidence>
<evidence type="ECO:0000313" key="4">
    <source>
        <dbReference type="Proteomes" id="UP000246569"/>
    </source>
</evidence>
<reference evidence="3 4" key="1">
    <citation type="submission" date="2018-05" db="EMBL/GenBank/DDBJ databases">
        <title>Genomic Encyclopedia of Type Strains, Phase IV (KMG-IV): sequencing the most valuable type-strain genomes for metagenomic binning, comparative biology and taxonomic classification.</title>
        <authorList>
            <person name="Goeker M."/>
        </authorList>
    </citation>
    <scope>NUCLEOTIDE SEQUENCE [LARGE SCALE GENOMIC DNA]</scope>
    <source>
        <strain evidence="3 4">DSM 23606</strain>
    </source>
</reference>
<comment type="function">
    <text evidence="1">Required for ubiquinone (coenzyme Q) biosynthesis. Binds hydrophobic ubiquinone biosynthetic intermediates via its SCP2 domain and is essential for the stability of the Ubi complex. May constitute a docking platform where Ubi enzymes assemble and access their SCP2-bound polyprenyl substrates.</text>
</comment>
<accession>A0A317N3X0</accession>
<comment type="caution">
    <text evidence="3">The sequence shown here is derived from an EMBL/GenBank/DDBJ whole genome shotgun (WGS) entry which is preliminary data.</text>
</comment>
<comment type="similarity">
    <text evidence="1">Belongs to the UbiJ family.</text>
</comment>